<dbReference type="EMBL" id="JAATIP010000036">
    <property type="protein sequence ID" value="KAF4388056.1"/>
    <property type="molecule type" value="Genomic_DNA"/>
</dbReference>
<feature type="region of interest" description="Disordered" evidence="1">
    <location>
        <begin position="87"/>
        <end position="121"/>
    </location>
</feature>
<gene>
    <name evidence="2" type="ORF">F8388_014739</name>
</gene>
<organism evidence="2 3">
    <name type="scientific">Cannabis sativa</name>
    <name type="common">Hemp</name>
    <name type="synonym">Marijuana</name>
    <dbReference type="NCBI Taxonomy" id="3483"/>
    <lineage>
        <taxon>Eukaryota</taxon>
        <taxon>Viridiplantae</taxon>
        <taxon>Streptophyta</taxon>
        <taxon>Embryophyta</taxon>
        <taxon>Tracheophyta</taxon>
        <taxon>Spermatophyta</taxon>
        <taxon>Magnoliopsida</taxon>
        <taxon>eudicotyledons</taxon>
        <taxon>Gunneridae</taxon>
        <taxon>Pentapetalae</taxon>
        <taxon>rosids</taxon>
        <taxon>fabids</taxon>
        <taxon>Rosales</taxon>
        <taxon>Cannabaceae</taxon>
        <taxon>Cannabis</taxon>
    </lineage>
</organism>
<evidence type="ECO:0000313" key="2">
    <source>
        <dbReference type="EMBL" id="KAF4388056.1"/>
    </source>
</evidence>
<sequence length="177" mass="19521">MASGEQTPGNASAQTGGASEMNPEFEQWIVNDQLLMGWLYGSMTESIATEVMGCSSSADLWSGLEALFGAHSKARMDEYRTKIQTVKPNRNDNTTTDRDSILSTSEAPSDINQLQQNTHSDHDSSYAFENIEIQAFGNDVSPSRLYNCCPSGYINESIHQKLIELISQISAALYFLH</sequence>
<reference evidence="2 3" key="1">
    <citation type="journal article" date="2020" name="bioRxiv">
        <title>Sequence and annotation of 42 cannabis genomes reveals extensive copy number variation in cannabinoid synthesis and pathogen resistance genes.</title>
        <authorList>
            <person name="Mckernan K.J."/>
            <person name="Helbert Y."/>
            <person name="Kane L.T."/>
            <person name="Ebling H."/>
            <person name="Zhang L."/>
            <person name="Liu B."/>
            <person name="Eaton Z."/>
            <person name="Mclaughlin S."/>
            <person name="Kingan S."/>
            <person name="Baybayan P."/>
            <person name="Concepcion G."/>
            <person name="Jordan M."/>
            <person name="Riva A."/>
            <person name="Barbazuk W."/>
            <person name="Harkins T."/>
        </authorList>
    </citation>
    <scope>NUCLEOTIDE SEQUENCE [LARGE SCALE GENOMIC DNA]</scope>
    <source>
        <strain evidence="3">cv. Jamaican Lion 4</strain>
        <tissue evidence="2">Leaf</tissue>
    </source>
</reference>
<dbReference type="PANTHER" id="PTHR47481:SF31">
    <property type="entry name" value="OS01G0873500 PROTEIN"/>
    <property type="match status" value="1"/>
</dbReference>
<proteinExistence type="predicted"/>
<protein>
    <submittedName>
        <fullName evidence="2">Uncharacterized protein</fullName>
    </submittedName>
</protein>
<name>A0A7J6GYM1_CANSA</name>
<dbReference type="Proteomes" id="UP000525078">
    <property type="component" value="Unassembled WGS sequence"/>
</dbReference>
<comment type="caution">
    <text evidence="2">The sequence shown here is derived from an EMBL/GenBank/DDBJ whole genome shotgun (WGS) entry which is preliminary data.</text>
</comment>
<evidence type="ECO:0000256" key="1">
    <source>
        <dbReference type="SAM" id="MobiDB-lite"/>
    </source>
</evidence>
<dbReference type="AlphaFoldDB" id="A0A7J6GYM1"/>
<feature type="region of interest" description="Disordered" evidence="1">
    <location>
        <begin position="1"/>
        <end position="20"/>
    </location>
</feature>
<evidence type="ECO:0000313" key="3">
    <source>
        <dbReference type="Proteomes" id="UP000525078"/>
    </source>
</evidence>
<feature type="compositionally biased region" description="Polar residues" evidence="1">
    <location>
        <begin position="101"/>
        <end position="118"/>
    </location>
</feature>
<dbReference type="PANTHER" id="PTHR47481">
    <property type="match status" value="1"/>
</dbReference>
<accession>A0A7J6GYM1</accession>
<feature type="compositionally biased region" description="Polar residues" evidence="1">
    <location>
        <begin position="1"/>
        <end position="17"/>
    </location>
</feature>